<protein>
    <recommendedName>
        <fullName evidence="4">40S ribosomal protein S12</fullName>
    </recommendedName>
</protein>
<evidence type="ECO:0000256" key="5">
    <source>
        <dbReference type="SAM" id="MobiDB-lite"/>
    </source>
</evidence>
<feature type="compositionally biased region" description="Basic and acidic residues" evidence="5">
    <location>
        <begin position="518"/>
        <end position="536"/>
    </location>
</feature>
<sequence length="690" mass="75984">MVSHTTVATITPPASAHGERSSWDFAVPISPENPSFDHYISNDLAGKTFSGRPPLNDQPNGYSRFSQRRADTFDSQRSSKSGHADAHLIPNRVDALARKPSGQSEADSLLDMHKNGDKRRFPQGPLPNGTDSTEREDYWIHRDKLAQIERHELEEAGFLPRSGGRSGSRSSSRSRASRKRRDTSSSRDGAQHFPVEEAKTRMVSPIPADDEPDEHRHSNVVTDWRSPEDINADREHYSAKKDAPRPGTSRIPIPKHTPAPIPAEAVEREAPLPRSRSGSQVLGTSPGPDGFAYRRKRGGSVGSQVLLDDVSDPGSSNDGDINSKKNSPKNGSPGKAKMPNNKLPNSGKRTQSKPRTGSQGQNKSRTNSGTTNRPRTASRPTTARPEGEAPWIATMYKPDPRLPPEQQMLPTHAKRMAQEQWEKEGKVGNIYDKDFKLLNEYDFAAHRRSNGSMSPEEVQKVPSRQDWPLDNAEKVEQNSRPQTATTEHAGYKITPNIPTSPALPNPTTTTTIAAPHSPKPEVIRVPEPVEKEDGKPKKSACCCVSDGEEPTSPVEQQEVEVSADASSGQMSVLDALKGVLKLALIHDGLARGLREASKALDRRQAHMCVLNEACEEEAYKKLVVALCSEHKIPLIKVPDGKQLGEWAGLCQIDREGNARKVVNCSCVVVKDWGEESQERNILLNYFQTEQ</sequence>
<evidence type="ECO:0000313" key="7">
    <source>
        <dbReference type="EMBL" id="KAH7049211.1"/>
    </source>
</evidence>
<keyword evidence="3 4" id="KW-0687">Ribonucleoprotein</keyword>
<organism evidence="7 8">
    <name type="scientific">Macrophomina phaseolina</name>
    <dbReference type="NCBI Taxonomy" id="35725"/>
    <lineage>
        <taxon>Eukaryota</taxon>
        <taxon>Fungi</taxon>
        <taxon>Dikarya</taxon>
        <taxon>Ascomycota</taxon>
        <taxon>Pezizomycotina</taxon>
        <taxon>Dothideomycetes</taxon>
        <taxon>Dothideomycetes incertae sedis</taxon>
        <taxon>Botryosphaeriales</taxon>
        <taxon>Botryosphaeriaceae</taxon>
        <taxon>Macrophomina</taxon>
    </lineage>
</organism>
<dbReference type="PROSITE" id="PS01189">
    <property type="entry name" value="RIBOSOMAL_S12E"/>
    <property type="match status" value="1"/>
</dbReference>
<reference evidence="7 8" key="1">
    <citation type="journal article" date="2021" name="Nat. Commun.">
        <title>Genetic determinants of endophytism in the Arabidopsis root mycobiome.</title>
        <authorList>
            <person name="Mesny F."/>
            <person name="Miyauchi S."/>
            <person name="Thiergart T."/>
            <person name="Pickel B."/>
            <person name="Atanasova L."/>
            <person name="Karlsson M."/>
            <person name="Huettel B."/>
            <person name="Barry K.W."/>
            <person name="Haridas S."/>
            <person name="Chen C."/>
            <person name="Bauer D."/>
            <person name="Andreopoulos W."/>
            <person name="Pangilinan J."/>
            <person name="LaButti K."/>
            <person name="Riley R."/>
            <person name="Lipzen A."/>
            <person name="Clum A."/>
            <person name="Drula E."/>
            <person name="Henrissat B."/>
            <person name="Kohler A."/>
            <person name="Grigoriev I.V."/>
            <person name="Martin F.M."/>
            <person name="Hacquard S."/>
        </authorList>
    </citation>
    <scope>NUCLEOTIDE SEQUENCE [LARGE SCALE GENOMIC DNA]</scope>
    <source>
        <strain evidence="7 8">MPI-SDFR-AT-0080</strain>
    </source>
</reference>
<feature type="domain" description="Ribosomal protein eL8/eL30/eS12/Gadd45" evidence="6">
    <location>
        <begin position="574"/>
        <end position="668"/>
    </location>
</feature>
<evidence type="ECO:0000256" key="1">
    <source>
        <dbReference type="ARBA" id="ARBA00005824"/>
    </source>
</evidence>
<dbReference type="Pfam" id="PF01248">
    <property type="entry name" value="Ribosomal_L7Ae"/>
    <property type="match status" value="1"/>
</dbReference>
<feature type="compositionally biased region" description="Polar residues" evidence="5">
    <location>
        <begin position="313"/>
        <end position="330"/>
    </location>
</feature>
<feature type="compositionally biased region" description="Polar residues" evidence="5">
    <location>
        <begin position="342"/>
        <end position="369"/>
    </location>
</feature>
<feature type="region of interest" description="Disordered" evidence="5">
    <location>
        <begin position="1"/>
        <end position="20"/>
    </location>
</feature>
<feature type="region of interest" description="Disordered" evidence="5">
    <location>
        <begin position="154"/>
        <end position="427"/>
    </location>
</feature>
<dbReference type="InterPro" id="IPR000530">
    <property type="entry name" value="Ribosomal_eS12"/>
</dbReference>
<dbReference type="EMBL" id="JAGTJR010000014">
    <property type="protein sequence ID" value="KAH7049211.1"/>
    <property type="molecule type" value="Genomic_DNA"/>
</dbReference>
<evidence type="ECO:0000313" key="8">
    <source>
        <dbReference type="Proteomes" id="UP000774617"/>
    </source>
</evidence>
<feature type="compositionally biased region" description="Low complexity" evidence="5">
    <location>
        <begin position="161"/>
        <end position="174"/>
    </location>
</feature>
<feature type="compositionally biased region" description="Low complexity" evidence="5">
    <location>
        <begin position="370"/>
        <end position="384"/>
    </location>
</feature>
<name>A0ABQ8G9F7_9PEZI</name>
<evidence type="ECO:0000256" key="2">
    <source>
        <dbReference type="ARBA" id="ARBA00022980"/>
    </source>
</evidence>
<proteinExistence type="inferred from homology"/>
<evidence type="ECO:0000259" key="6">
    <source>
        <dbReference type="Pfam" id="PF01248"/>
    </source>
</evidence>
<feature type="region of interest" description="Disordered" evidence="5">
    <location>
        <begin position="114"/>
        <end position="137"/>
    </location>
</feature>
<keyword evidence="8" id="KW-1185">Reference proteome</keyword>
<dbReference type="SUPFAM" id="SSF55315">
    <property type="entry name" value="L30e-like"/>
    <property type="match status" value="1"/>
</dbReference>
<comment type="similarity">
    <text evidence="1 4">Belongs to the eukaryotic ribosomal protein eS12 family.</text>
</comment>
<dbReference type="InterPro" id="IPR047860">
    <property type="entry name" value="Ribosomal_eS12_CS"/>
</dbReference>
<feature type="region of interest" description="Disordered" evidence="5">
    <location>
        <begin position="44"/>
        <end position="92"/>
    </location>
</feature>
<dbReference type="InterPro" id="IPR004038">
    <property type="entry name" value="Ribosomal_eL8/eL30/eS12/Gad45"/>
</dbReference>
<dbReference type="Proteomes" id="UP000774617">
    <property type="component" value="Unassembled WGS sequence"/>
</dbReference>
<feature type="region of interest" description="Disordered" evidence="5">
    <location>
        <begin position="447"/>
        <end position="567"/>
    </location>
</feature>
<feature type="compositionally biased region" description="Low complexity" evidence="5">
    <location>
        <begin position="499"/>
        <end position="516"/>
    </location>
</feature>
<dbReference type="PRINTS" id="PR00972">
    <property type="entry name" value="RIBSOMALS12E"/>
</dbReference>
<comment type="caution">
    <text evidence="7">The sequence shown here is derived from an EMBL/GenBank/DDBJ whole genome shotgun (WGS) entry which is preliminary data.</text>
</comment>
<dbReference type="PANTHER" id="PTHR11843">
    <property type="entry name" value="40S RIBOSOMAL PROTEIN S12"/>
    <property type="match status" value="1"/>
</dbReference>
<gene>
    <name evidence="7" type="ORF">B0J12DRAFT_574219</name>
</gene>
<dbReference type="InterPro" id="IPR029064">
    <property type="entry name" value="Ribosomal_eL30-like_sf"/>
</dbReference>
<evidence type="ECO:0000256" key="4">
    <source>
        <dbReference type="RuleBase" id="RU000670"/>
    </source>
</evidence>
<feature type="compositionally biased region" description="Basic and acidic residues" evidence="5">
    <location>
        <begin position="225"/>
        <end position="244"/>
    </location>
</feature>
<dbReference type="Gene3D" id="3.30.1330.30">
    <property type="match status" value="1"/>
</dbReference>
<keyword evidence="2 4" id="KW-0689">Ribosomal protein</keyword>
<accession>A0ABQ8G9F7</accession>
<feature type="compositionally biased region" description="Basic and acidic residues" evidence="5">
    <location>
        <begin position="416"/>
        <end position="427"/>
    </location>
</feature>
<evidence type="ECO:0000256" key="3">
    <source>
        <dbReference type="ARBA" id="ARBA00023274"/>
    </source>
</evidence>